<dbReference type="AlphaFoldDB" id="A0A482J0P6"/>
<keyword evidence="1" id="KW-0732">Signal</keyword>
<dbReference type="Proteomes" id="UP000253772">
    <property type="component" value="Chromosome c2"/>
</dbReference>
<sequence length="142" mass="16315">MDRIRLLLLLTFTALHPLAWAAELSESDAGTYEWLKEDRTPTGVLYRFSRSGNKWVAFGKLPGKDWKAVSCDPGCEYRNSTAKEIQTYFPPSFREHNELACIQSMAQVFCRFTPVNEPRSRGYIFIVLVTGKPLPVRTRRLN</sequence>
<dbReference type="EMBL" id="CP037901">
    <property type="protein sequence ID" value="QBP13483.1"/>
    <property type="molecule type" value="Genomic_DNA"/>
</dbReference>
<gene>
    <name evidence="2" type="ORF">DDF84_028150</name>
</gene>
<evidence type="ECO:0008006" key="4">
    <source>
        <dbReference type="Google" id="ProtNLM"/>
    </source>
</evidence>
<accession>A0A482J0P6</accession>
<evidence type="ECO:0000256" key="1">
    <source>
        <dbReference type="SAM" id="SignalP"/>
    </source>
</evidence>
<evidence type="ECO:0000313" key="3">
    <source>
        <dbReference type="Proteomes" id="UP000253772"/>
    </source>
</evidence>
<name>A0A482J0P6_9BURK</name>
<protein>
    <recommendedName>
        <fullName evidence="4">DUF2147 domain-containing protein</fullName>
    </recommendedName>
</protein>
<reference evidence="2 3" key="1">
    <citation type="submission" date="2019-03" db="EMBL/GenBank/DDBJ databases">
        <title>Comparative insights into the high quality Complete genome sequence of highly metal resistant Cupriavidus metallidurans strain BS1 isolated from a gold-copper mine.</title>
        <authorList>
            <person name="Mazhar H.S."/>
            <person name="Rensing C."/>
        </authorList>
    </citation>
    <scope>NUCLEOTIDE SEQUENCE [LARGE SCALE GENOMIC DNA]</scope>
    <source>
        <strain evidence="2 3">BS1</strain>
    </source>
</reference>
<feature type="chain" id="PRO_5019833941" description="DUF2147 domain-containing protein" evidence="1">
    <location>
        <begin position="22"/>
        <end position="142"/>
    </location>
</feature>
<dbReference type="OrthoDB" id="8605600at2"/>
<proteinExistence type="predicted"/>
<evidence type="ECO:0000313" key="2">
    <source>
        <dbReference type="EMBL" id="QBP13483.1"/>
    </source>
</evidence>
<feature type="signal peptide" evidence="1">
    <location>
        <begin position="1"/>
        <end position="21"/>
    </location>
</feature>
<organism evidence="2 3">
    <name type="scientific">Cupriavidus metallidurans</name>
    <dbReference type="NCBI Taxonomy" id="119219"/>
    <lineage>
        <taxon>Bacteria</taxon>
        <taxon>Pseudomonadati</taxon>
        <taxon>Pseudomonadota</taxon>
        <taxon>Betaproteobacteria</taxon>
        <taxon>Burkholderiales</taxon>
        <taxon>Burkholderiaceae</taxon>
        <taxon>Cupriavidus</taxon>
    </lineage>
</organism>